<sequence length="84" mass="9466">MQHDSNLQTAQAETSVSNAVLTPEQIHPNYFKMKKSLSHINQKNKPTFKDSAPLSTYDVEHRKRWALRQMSVIANMPSTAVLGA</sequence>
<evidence type="ECO:0000256" key="1">
    <source>
        <dbReference type="SAM" id="MobiDB-lite"/>
    </source>
</evidence>
<feature type="region of interest" description="Disordered" evidence="1">
    <location>
        <begin position="1"/>
        <end position="21"/>
    </location>
</feature>
<dbReference type="EMBL" id="PGOZ01000004">
    <property type="protein sequence ID" value="PJI33010.1"/>
    <property type="molecule type" value="Genomic_DNA"/>
</dbReference>
<dbReference type="AlphaFoldDB" id="A0A2H9UMY6"/>
<organism evidence="2 3">
    <name type="scientific">Acinetobacter pseudolwoffii</name>
    <dbReference type="NCBI Taxonomy" id="2053287"/>
    <lineage>
        <taxon>Bacteria</taxon>
        <taxon>Pseudomonadati</taxon>
        <taxon>Pseudomonadota</taxon>
        <taxon>Gammaproteobacteria</taxon>
        <taxon>Moraxellales</taxon>
        <taxon>Moraxellaceae</taxon>
        <taxon>Acinetobacter</taxon>
    </lineage>
</organism>
<reference evidence="2 3" key="1">
    <citation type="submission" date="2017-11" db="EMBL/GenBank/DDBJ databases">
        <authorList>
            <person name="Han C.G."/>
        </authorList>
    </citation>
    <scope>NUCLEOTIDE SEQUENCE [LARGE SCALE GENOMIC DNA]</scope>
    <source>
        <strain evidence="2 3">ANC 5347</strain>
    </source>
</reference>
<name>A0A2H9UMY6_9GAMM</name>
<dbReference type="Proteomes" id="UP000242351">
    <property type="component" value="Unassembled WGS sequence"/>
</dbReference>
<feature type="compositionally biased region" description="Polar residues" evidence="1">
    <location>
        <begin position="1"/>
        <end position="20"/>
    </location>
</feature>
<evidence type="ECO:0000313" key="2">
    <source>
        <dbReference type="EMBL" id="PJI33010.1"/>
    </source>
</evidence>
<evidence type="ECO:0000313" key="3">
    <source>
        <dbReference type="Proteomes" id="UP000242351"/>
    </source>
</evidence>
<gene>
    <name evidence="2" type="ORF">CU320_05010</name>
</gene>
<accession>A0A2H9UMY6</accession>
<protein>
    <submittedName>
        <fullName evidence="2">Uncharacterized protein</fullName>
    </submittedName>
</protein>
<dbReference type="RefSeq" id="WP_100357392.1">
    <property type="nucleotide sequence ID" value="NZ_PGOZ01000004.1"/>
</dbReference>
<comment type="caution">
    <text evidence="2">The sequence shown here is derived from an EMBL/GenBank/DDBJ whole genome shotgun (WGS) entry which is preliminary data.</text>
</comment>
<reference evidence="2 3" key="2">
    <citation type="submission" date="2017-12" db="EMBL/GenBank/DDBJ databases">
        <title>Revising the taxonomy of the Acinetobacter lwoffii group: the description of Acinetobacter pseudolwoffii sp. nov. and emended description of Acinetobacter lwoffii.</title>
        <authorList>
            <person name="Nemec A."/>
        </authorList>
    </citation>
    <scope>NUCLEOTIDE SEQUENCE [LARGE SCALE GENOMIC DNA]</scope>
    <source>
        <strain evidence="2 3">ANC 5347</strain>
    </source>
</reference>
<proteinExistence type="predicted"/>